<dbReference type="AlphaFoldDB" id="E3PX94"/>
<accession>E3PX94</accession>
<name>E3PX94_ACESD</name>
<dbReference type="KEGG" id="cst:CLOST_0934"/>
<evidence type="ECO:0000313" key="3">
    <source>
        <dbReference type="Proteomes" id="UP000007041"/>
    </source>
</evidence>
<dbReference type="EMBL" id="FP565809">
    <property type="protein sequence ID" value="CBH21059.1"/>
    <property type="molecule type" value="Genomic_DNA"/>
</dbReference>
<proteinExistence type="predicted"/>
<dbReference type="GO" id="GO:0008716">
    <property type="term" value="F:D-alanine-D-alanine ligase activity"/>
    <property type="evidence" value="ECO:0007669"/>
    <property type="project" value="InterPro"/>
</dbReference>
<evidence type="ECO:0000259" key="1">
    <source>
        <dbReference type="Pfam" id="PF07478"/>
    </source>
</evidence>
<feature type="domain" description="D-alanine--D-alanine ligase C-terminal" evidence="1">
    <location>
        <begin position="1"/>
        <end position="30"/>
    </location>
</feature>
<protein>
    <submittedName>
        <fullName evidence="2">D-alanyl-D-alanine ligase A</fullName>
    </submittedName>
</protein>
<dbReference type="STRING" id="1511.CLOST_0934"/>
<dbReference type="HOGENOM" id="CLU_3198359_0_0_9"/>
<dbReference type="Gene3D" id="3.30.470.20">
    <property type="entry name" value="ATP-grasp fold, B domain"/>
    <property type="match status" value="1"/>
</dbReference>
<dbReference type="Pfam" id="PF07478">
    <property type="entry name" value="Dala_Dala_lig_C"/>
    <property type="match status" value="1"/>
</dbReference>
<dbReference type="Proteomes" id="UP000007041">
    <property type="component" value="Chromosome"/>
</dbReference>
<reference evidence="3" key="1">
    <citation type="journal article" date="2010" name="BMC Genomics">
        <title>Clostridium sticklandii, a specialist in amino acid degradation:revisiting its metabolism through its genome sequence.</title>
        <authorList>
            <person name="Fonknechten N."/>
            <person name="Chaussonnerie S."/>
            <person name="Tricot S."/>
            <person name="Lajus A."/>
            <person name="Andreesen J.R."/>
            <person name="Perchat N."/>
            <person name="Pelletier E."/>
            <person name="Gouyvenoux M."/>
            <person name="Barbe V."/>
            <person name="Salanoubat M."/>
            <person name="Le Paslier D."/>
            <person name="Weissenbach J."/>
            <person name="Cohen G.N."/>
            <person name="Kreimeyer A."/>
        </authorList>
    </citation>
    <scope>NUCLEOTIDE SEQUENCE [LARGE SCALE GENOMIC DNA]</scope>
    <source>
        <strain evidence="3">ATCC 12662 / DSM 519 / JCM 1433 / CCUG 9281 / NCIMB 10654 / HF</strain>
    </source>
</reference>
<organism evidence="2 3">
    <name type="scientific">Acetoanaerobium sticklandii (strain ATCC 12662 / DSM 519 / JCM 1433 / CCUG 9281 / NCIMB 10654 / HF)</name>
    <name type="common">Clostridium sticklandii</name>
    <dbReference type="NCBI Taxonomy" id="499177"/>
    <lineage>
        <taxon>Bacteria</taxon>
        <taxon>Bacillati</taxon>
        <taxon>Bacillota</taxon>
        <taxon>Clostridia</taxon>
        <taxon>Peptostreptococcales</taxon>
        <taxon>Filifactoraceae</taxon>
        <taxon>Acetoanaerobium</taxon>
    </lineage>
</organism>
<dbReference type="BioCyc" id="CSTI499177:GJE9-977-MONOMER"/>
<sequence length="45" mass="5258">MPGFTSISMYPKLWENSGVSYENLLEELIDLAIQRHKRDSSKKNM</sequence>
<keyword evidence="3" id="KW-1185">Reference proteome</keyword>
<dbReference type="InterPro" id="IPR011095">
    <property type="entry name" value="Dala_Dala_lig_C"/>
</dbReference>
<evidence type="ECO:0000313" key="2">
    <source>
        <dbReference type="EMBL" id="CBH21059.1"/>
    </source>
</evidence>
<gene>
    <name evidence="2" type="ordered locus">CLOST_0934</name>
</gene>
<dbReference type="eggNOG" id="COG1181">
    <property type="taxonomic scope" value="Bacteria"/>
</dbReference>
<keyword evidence="2" id="KW-0436">Ligase</keyword>